<organism evidence="1 2">
    <name type="scientific">Tanacetum coccineum</name>
    <dbReference type="NCBI Taxonomy" id="301880"/>
    <lineage>
        <taxon>Eukaryota</taxon>
        <taxon>Viridiplantae</taxon>
        <taxon>Streptophyta</taxon>
        <taxon>Embryophyta</taxon>
        <taxon>Tracheophyta</taxon>
        <taxon>Spermatophyta</taxon>
        <taxon>Magnoliopsida</taxon>
        <taxon>eudicotyledons</taxon>
        <taxon>Gunneridae</taxon>
        <taxon>Pentapetalae</taxon>
        <taxon>asterids</taxon>
        <taxon>campanulids</taxon>
        <taxon>Asterales</taxon>
        <taxon>Asteraceae</taxon>
        <taxon>Asteroideae</taxon>
        <taxon>Anthemideae</taxon>
        <taxon>Anthemidinae</taxon>
        <taxon>Tanacetum</taxon>
    </lineage>
</organism>
<reference evidence="1" key="2">
    <citation type="submission" date="2022-01" db="EMBL/GenBank/DDBJ databases">
        <authorList>
            <person name="Yamashiro T."/>
            <person name="Shiraishi A."/>
            <person name="Satake H."/>
            <person name="Nakayama K."/>
        </authorList>
    </citation>
    <scope>NUCLEOTIDE SEQUENCE</scope>
</reference>
<evidence type="ECO:0000313" key="2">
    <source>
        <dbReference type="Proteomes" id="UP001151760"/>
    </source>
</evidence>
<dbReference type="EMBL" id="BQNB010012223">
    <property type="protein sequence ID" value="GJT00802.1"/>
    <property type="molecule type" value="Genomic_DNA"/>
</dbReference>
<keyword evidence="2" id="KW-1185">Reference proteome</keyword>
<evidence type="ECO:0000313" key="1">
    <source>
        <dbReference type="EMBL" id="GJT00802.1"/>
    </source>
</evidence>
<sequence length="193" mass="21721">MLGLPRTQRGVDSVFVVVDTLLSNPKSQIFVTEDCDDRSRQKEQHLVVSCSDEEIVKFPTQPVTTEISRDNGSNLEDFLIVLTREEADIIRPIMAVEEEPLMMLGSGPNIIKEDFFNDLDGHHSTDENLYKCLVETRNGLCAKKNMGSWYHMAQDFKGTPRGQDRVVCFINPSGKKVAAERSGSAKDGLFLRR</sequence>
<name>A0ABQ5AGR9_9ASTR</name>
<gene>
    <name evidence="1" type="ORF">Tco_0821971</name>
</gene>
<comment type="caution">
    <text evidence="1">The sequence shown here is derived from an EMBL/GenBank/DDBJ whole genome shotgun (WGS) entry which is preliminary data.</text>
</comment>
<protein>
    <submittedName>
        <fullName evidence="1">Uncharacterized protein</fullName>
    </submittedName>
</protein>
<dbReference type="Proteomes" id="UP001151760">
    <property type="component" value="Unassembled WGS sequence"/>
</dbReference>
<accession>A0ABQ5AGR9</accession>
<reference evidence="1" key="1">
    <citation type="journal article" date="2022" name="Int. J. Mol. Sci.">
        <title>Draft Genome of Tanacetum Coccineum: Genomic Comparison of Closely Related Tanacetum-Family Plants.</title>
        <authorList>
            <person name="Yamashiro T."/>
            <person name="Shiraishi A."/>
            <person name="Nakayama K."/>
            <person name="Satake H."/>
        </authorList>
    </citation>
    <scope>NUCLEOTIDE SEQUENCE</scope>
</reference>
<proteinExistence type="predicted"/>